<dbReference type="RefSeq" id="XP_051860141.1">
    <property type="nucleotide sequence ID" value="XM_052004181.1"/>
</dbReference>
<dbReference type="InterPro" id="IPR031931">
    <property type="entry name" value="DUF4768"/>
</dbReference>
<keyword evidence="1" id="KW-0732">Signal</keyword>
<evidence type="ECO:0000256" key="1">
    <source>
        <dbReference type="SAM" id="SignalP"/>
    </source>
</evidence>
<keyword evidence="2" id="KW-1185">Reference proteome</keyword>
<proteinExistence type="predicted"/>
<feature type="chain" id="PRO_5039489711" evidence="1">
    <location>
        <begin position="28"/>
        <end position="177"/>
    </location>
</feature>
<name>A0A9C6W5K1_DROAB</name>
<dbReference type="AlphaFoldDB" id="A0A9C6W5K1"/>
<evidence type="ECO:0000313" key="2">
    <source>
        <dbReference type="Proteomes" id="UP000515160"/>
    </source>
</evidence>
<dbReference type="OrthoDB" id="7850108at2759"/>
<reference evidence="3" key="1">
    <citation type="submission" date="2025-08" db="UniProtKB">
        <authorList>
            <consortium name="RefSeq"/>
        </authorList>
    </citation>
    <scope>IDENTIFICATION</scope>
    <source>
        <strain evidence="3">15112-1751.03</strain>
        <tissue evidence="3">Whole Adult</tissue>
    </source>
</reference>
<dbReference type="Proteomes" id="UP000515160">
    <property type="component" value="Chromosome 3"/>
</dbReference>
<dbReference type="GeneID" id="127565489"/>
<protein>
    <submittedName>
        <fullName evidence="3">Uncharacterized protein LOC127565489</fullName>
    </submittedName>
</protein>
<sequence>MKLHVNFVYPILMIVFFTLLNLQCCNARNLGNIAEVADNIKANSTNQQNATVVAESSDKQNNTAVIQSKSPKTSRPVSNTALTHILRKKRETEPVMPFDYDTMHLGCDMDQGGLINIIAAFPNHCIWVWNNRFVHEGYYRVFKTYQLEAFFFGQYYERLRRFEVDPHTWDYSSIGKW</sequence>
<dbReference type="Pfam" id="PF15989">
    <property type="entry name" value="DUF4768"/>
    <property type="match status" value="1"/>
</dbReference>
<gene>
    <name evidence="3" type="primary">LOC127565489</name>
</gene>
<feature type="signal peptide" evidence="1">
    <location>
        <begin position="1"/>
        <end position="27"/>
    </location>
</feature>
<accession>A0A9C6W5K1</accession>
<organism evidence="2 3">
    <name type="scientific">Drosophila albomicans</name>
    <name type="common">Fruit fly</name>
    <dbReference type="NCBI Taxonomy" id="7291"/>
    <lineage>
        <taxon>Eukaryota</taxon>
        <taxon>Metazoa</taxon>
        <taxon>Ecdysozoa</taxon>
        <taxon>Arthropoda</taxon>
        <taxon>Hexapoda</taxon>
        <taxon>Insecta</taxon>
        <taxon>Pterygota</taxon>
        <taxon>Neoptera</taxon>
        <taxon>Endopterygota</taxon>
        <taxon>Diptera</taxon>
        <taxon>Brachycera</taxon>
        <taxon>Muscomorpha</taxon>
        <taxon>Ephydroidea</taxon>
        <taxon>Drosophilidae</taxon>
        <taxon>Drosophila</taxon>
    </lineage>
</organism>
<evidence type="ECO:0000313" key="3">
    <source>
        <dbReference type="RefSeq" id="XP_051860141.1"/>
    </source>
</evidence>